<name>A0ACC1PG32_9PEZI</name>
<proteinExistence type="predicted"/>
<protein>
    <submittedName>
        <fullName evidence="1">Uncharacterized protein</fullName>
    </submittedName>
</protein>
<gene>
    <name evidence="1" type="ORF">NUW58_g2322</name>
</gene>
<dbReference type="Proteomes" id="UP001143856">
    <property type="component" value="Unassembled WGS sequence"/>
</dbReference>
<sequence>MSPPAVDPVSSAAITEHTRLAYVTKEVIERRFGNFIIPDVAGQSPPRSEDTHYAAHETNKHLRIAEDDSATMAPMPTVDHNVLERKPSQAQRSSPSPSLTSSSSSSSSSSLHLEYGRAEYGRLYLVVAVSSINMSSSPESASPDPGSPSVALNGADVVLNHRGSESDLSEANETAALPTRNSTPPSPSLAGHESSEDAEAELDLNDPAESSESETQALDDADYDMEESAAASPSDEHRDDRSTSRESRRAPKRKAAADEEEYIRENPELYGLRRSTRPTKQPRIVESDEGEDSDSDVVPTTRHIKKLRVEQNSWHSSKRGTPARQTPAADSDSDTYGGAKARSLIKKARRQQSQPQAAQVYAEKRWSNRRAAQTVQTYEESDIDEEDESELTPNYWAGGDFPEDTDYIEKVVGHKLKDGGELTPDATRDDFEYNIKWQGRSYLHNTWDTLEKLRGYRGVRKLENYYKRTVEYEMDLKFSGDEIPPETREQYMLDKERDQDALEDYTKVERVVAQRSGDEGREYFIKWKGLTYEHCTWELASTIRSLAQDRIDQFLDRQSRSWTSERSESNPSTRSKFLKLEKQPHYVQGGELRNFQLTGLNFLSLNWCRGNNVILADEMGLGKTVQTVAFLSWLRNERKQEGPFLVVAPLSVIPAWCDTFNFWSPDLNYVVYLGNAEARSTIREHELMFNGNPKKQKFNVLVTSYEYILMDAEFLRTIKWQALAVDEAHRLKNKEAKLYAELMSFGAPARVLITGTPIQNNLAELSSLLDFLNPGKVRIDEDLDTLAAADAQAKLQELHAAISPFILRRTKETVESDLPPKTEKIIRVELSDVQLEYYKNILTRNYAALNEHNTGQKSSLLNIVMELKKVSNHPYMFPGAEEKVLAGSTRREDQIKGLIASSGKMMLLDQLLAKLKKDNHRVLIFSQMVKVLDILGDYLRLRGYQFQRLDGTIGAGPRRLAINRFNAEDSQDFCFLLSTRAGGLGINLMTADTVIIFDSDWNPQADLQAMARAHRIGQKKPVTVYRLVSKETIEEEVLERARNKLLLEYLAIQAGVTDDGKAFKEEFRQKGLRLDEAKSADDIQWVLKMRSQKMFEQSGNQQRLEQLDIDSILENAEVTKTKVDDKMNLSTGGIDWDNFMQYTDVKVDDLNLDWDQIIPAEQLAAIKSEEEKKKADDYLAQELEASAPRRAALKNSRANGDSERAERIAKKREREQLKQERLEEQRALLSDPRRPLNEKEKRNLIRAFMRYGFMEDRSDELLRDARLSDRDRDFVNRVLDELIFTARDAMERNMDEIRAQERQANKKMTKKDIKAVMFDFGEVKKINAETILERPPQLRLLRKIIREQSDFRAFQLPEATKTAHYSCEWGSREDGMLLVGIDRYGFGAWTQIREDRELGMQDKFFLEEHRIEKKQEREHTETKGAKAPGAVHLVRRAEYLLSVLMSVYSDDANAQKVVENHHRNNKKATLGMNGHRRPEKGSSVSASPVPQGTKKSSHRERDRDHESPYSRDHHRSRSSMGEASSRPDTKRKHSGEMDERRHFKHRRVEEHRRSDTIDHRRSDGHRHDDSGDDDDEEKRDAPVIRTLMQPVWNHVERVESCTKANIPIAKTRAKVLKSQITAIGDFIEGLKRTSGLPAKQWEELKPKLWKFISKRIPASEKQSSGGKPEKGRDKSPSRKSPSEKPTSSGGMTGPRLAALYQQLKQQAEEGKNGDTSKTKSAGSTVLNGSLSHGQSSKPTAS</sequence>
<dbReference type="EMBL" id="JAPDGR010000296">
    <property type="protein sequence ID" value="KAJ2991990.1"/>
    <property type="molecule type" value="Genomic_DNA"/>
</dbReference>
<comment type="caution">
    <text evidence="1">The sequence shown here is derived from an EMBL/GenBank/DDBJ whole genome shotgun (WGS) entry which is preliminary data.</text>
</comment>
<reference evidence="1" key="1">
    <citation type="submission" date="2022-10" db="EMBL/GenBank/DDBJ databases">
        <title>Genome Sequence of Xylaria curta.</title>
        <authorList>
            <person name="Buettner E."/>
        </authorList>
    </citation>
    <scope>NUCLEOTIDE SEQUENCE</scope>
    <source>
        <strain evidence="1">Babe10</strain>
    </source>
</reference>
<keyword evidence="2" id="KW-1185">Reference proteome</keyword>
<accession>A0ACC1PG32</accession>
<evidence type="ECO:0000313" key="1">
    <source>
        <dbReference type="EMBL" id="KAJ2991990.1"/>
    </source>
</evidence>
<organism evidence="1 2">
    <name type="scientific">Xylaria curta</name>
    <dbReference type="NCBI Taxonomy" id="42375"/>
    <lineage>
        <taxon>Eukaryota</taxon>
        <taxon>Fungi</taxon>
        <taxon>Dikarya</taxon>
        <taxon>Ascomycota</taxon>
        <taxon>Pezizomycotina</taxon>
        <taxon>Sordariomycetes</taxon>
        <taxon>Xylariomycetidae</taxon>
        <taxon>Xylariales</taxon>
        <taxon>Xylariaceae</taxon>
        <taxon>Xylaria</taxon>
    </lineage>
</organism>
<evidence type="ECO:0000313" key="2">
    <source>
        <dbReference type="Proteomes" id="UP001143856"/>
    </source>
</evidence>